<proteinExistence type="predicted"/>
<dbReference type="PROSITE" id="PS50208">
    <property type="entry name" value="CASPASE_P20"/>
    <property type="match status" value="1"/>
</dbReference>
<dbReference type="AlphaFoldDB" id="A0A084SFL6"/>
<evidence type="ECO:0000259" key="2">
    <source>
        <dbReference type="PROSITE" id="PS50208"/>
    </source>
</evidence>
<dbReference type="Pfam" id="PF00656">
    <property type="entry name" value="Peptidase_C14"/>
    <property type="match status" value="1"/>
</dbReference>
<reference evidence="3 4" key="1">
    <citation type="submission" date="2014-07" db="EMBL/GenBank/DDBJ databases">
        <title>Draft Genome Sequence of Gephyronic Acid Producer, Cystobacter violaceus Strain Cb vi76.</title>
        <authorList>
            <person name="Stevens D.C."/>
            <person name="Young J."/>
            <person name="Carmichael R."/>
            <person name="Tan J."/>
            <person name="Taylor R.E."/>
        </authorList>
    </citation>
    <scope>NUCLEOTIDE SEQUENCE [LARGE SCALE GENOMIC DNA]</scope>
    <source>
        <strain evidence="3 4">Cb vi76</strain>
    </source>
</reference>
<gene>
    <name evidence="3" type="ORF">Q664_49195</name>
</gene>
<evidence type="ECO:0000313" key="3">
    <source>
        <dbReference type="EMBL" id="KFA87251.1"/>
    </source>
</evidence>
<dbReference type="PROSITE" id="PS00018">
    <property type="entry name" value="EF_HAND_1"/>
    <property type="match status" value="1"/>
</dbReference>
<dbReference type="Proteomes" id="UP000028547">
    <property type="component" value="Unassembled WGS sequence"/>
</dbReference>
<dbReference type="GO" id="GO:0006508">
    <property type="term" value="P:proteolysis"/>
    <property type="evidence" value="ECO:0007669"/>
    <property type="project" value="InterPro"/>
</dbReference>
<accession>A0A084SFL6</accession>
<organism evidence="3 4">
    <name type="scientific">Archangium violaceum Cb vi76</name>
    <dbReference type="NCBI Taxonomy" id="1406225"/>
    <lineage>
        <taxon>Bacteria</taxon>
        <taxon>Pseudomonadati</taxon>
        <taxon>Myxococcota</taxon>
        <taxon>Myxococcia</taxon>
        <taxon>Myxococcales</taxon>
        <taxon>Cystobacterineae</taxon>
        <taxon>Archangiaceae</taxon>
        <taxon>Archangium</taxon>
    </lineage>
</organism>
<feature type="signal peptide" evidence="1">
    <location>
        <begin position="1"/>
        <end position="22"/>
    </location>
</feature>
<dbReference type="InterPro" id="IPR018247">
    <property type="entry name" value="EF_Hand_1_Ca_BS"/>
</dbReference>
<name>A0A084SFL6_9BACT</name>
<evidence type="ECO:0000313" key="4">
    <source>
        <dbReference type="Proteomes" id="UP000028547"/>
    </source>
</evidence>
<feature type="domain" description="Caspase family p20" evidence="2">
    <location>
        <begin position="25"/>
        <end position="172"/>
    </location>
</feature>
<protein>
    <recommendedName>
        <fullName evidence="2">Caspase family p20 domain-containing protein</fullName>
    </recommendedName>
</protein>
<dbReference type="EMBL" id="JPMI01000390">
    <property type="protein sequence ID" value="KFA87251.1"/>
    <property type="molecule type" value="Genomic_DNA"/>
</dbReference>
<feature type="chain" id="PRO_5001781139" description="Caspase family p20 domain-containing protein" evidence="1">
    <location>
        <begin position="23"/>
        <end position="566"/>
    </location>
</feature>
<keyword evidence="1" id="KW-0732">Signal</keyword>
<dbReference type="RefSeq" id="WP_043413035.1">
    <property type="nucleotide sequence ID" value="NZ_JPMI01000390.1"/>
</dbReference>
<dbReference type="Gene3D" id="3.40.50.1460">
    <property type="match status" value="1"/>
</dbReference>
<dbReference type="GO" id="GO:0004197">
    <property type="term" value="F:cysteine-type endopeptidase activity"/>
    <property type="evidence" value="ECO:0007669"/>
    <property type="project" value="InterPro"/>
</dbReference>
<sequence length="566" mass="60747">MRLRLSGVVLATTLLLATLASAAPPVRRALVIAHNTSDDPSLPALRYADDDGVLWTETLRRLGVETTLLVDADEETLRTDAAVLSGTRPPTLEEVSRAVAALREDVQADHARGRQTDVLLIYVGHGNTDALGRAYFTLLGGRLDRSAFYTRLVDPLGADFVHVVVDACRASGVVGSRGKPDVAVLAELRGVLEREQLATRPHVGATFAESDSGETHEWSRLRAGVFSHVVRSGLMGGADVNGDGAVEYSELAAFVTASLQEVKAVPIRLSVHAYAPSREPRRPLVDSAPRGPSLLLPAGLEHARISVEDEGGRRLADVRRADHQTVSLRLPVRDSYWVRTPTAEARITLAQLGNGLPRLNPRELRERGPAEDALRRGLFAIPFDRSFYEQYVATSSFVPVDFSPDAGAPLVVHAEPRPTLAWEAGLVTQRAPLGLSPFVTGPGLALRTTWAPYTLGLRATYVFSPLTRDDVSLQRLSVQGLLGLQASGPVAPFIEAAGGWSLVRVSYPGATQGDPSVLSAQLSGGMVVQQERLRVRVAGFLGVDVLTADGREREDPIAGVEVALGY</sequence>
<dbReference type="InterPro" id="IPR011600">
    <property type="entry name" value="Pept_C14_caspase"/>
</dbReference>
<dbReference type="InterPro" id="IPR001309">
    <property type="entry name" value="Pept_C14_p20"/>
</dbReference>
<evidence type="ECO:0000256" key="1">
    <source>
        <dbReference type="SAM" id="SignalP"/>
    </source>
</evidence>
<comment type="caution">
    <text evidence="3">The sequence shown here is derived from an EMBL/GenBank/DDBJ whole genome shotgun (WGS) entry which is preliminary data.</text>
</comment>